<protein>
    <submittedName>
        <fullName evidence="2">Alpha/beta hydrolase domain-containing protein</fullName>
    </submittedName>
</protein>
<evidence type="ECO:0000313" key="3">
    <source>
        <dbReference type="Proteomes" id="UP001598130"/>
    </source>
</evidence>
<proteinExistence type="predicted"/>
<dbReference type="GO" id="GO:0016787">
    <property type="term" value="F:hydrolase activity"/>
    <property type="evidence" value="ECO:0007669"/>
    <property type="project" value="UniProtKB-KW"/>
</dbReference>
<comment type="caution">
    <text evidence="2">The sequence shown here is derived from an EMBL/GenBank/DDBJ whole genome shotgun (WGS) entry which is preliminary data.</text>
</comment>
<dbReference type="Proteomes" id="UP001598130">
    <property type="component" value="Unassembled WGS sequence"/>
</dbReference>
<reference evidence="2 3" key="1">
    <citation type="submission" date="2022-09" db="EMBL/GenBank/DDBJ databases">
        <title>New species of Phenylobacterium.</title>
        <authorList>
            <person name="Mieszkin S."/>
        </authorList>
    </citation>
    <scope>NUCLEOTIDE SEQUENCE [LARGE SCALE GENOMIC DNA]</scope>
    <source>
        <strain evidence="2 3">HK31-G</strain>
    </source>
</reference>
<keyword evidence="3" id="KW-1185">Reference proteome</keyword>
<accession>A0ABW6CR96</accession>
<evidence type="ECO:0000259" key="1">
    <source>
        <dbReference type="Pfam" id="PF20091"/>
    </source>
</evidence>
<dbReference type="EMBL" id="JAOTJD010000036">
    <property type="protein sequence ID" value="MFD3265622.1"/>
    <property type="molecule type" value="Genomic_DNA"/>
</dbReference>
<feature type="domain" description="Alpha/beta hydrolase" evidence="1">
    <location>
        <begin position="2"/>
        <end position="448"/>
    </location>
</feature>
<dbReference type="Pfam" id="PF20091">
    <property type="entry name" value="Abhydrolase_10"/>
    <property type="match status" value="1"/>
</dbReference>
<gene>
    <name evidence="2" type="ORF">OCL97_16815</name>
</gene>
<name>A0ABW6CR96_9CAUL</name>
<organism evidence="2 3">
    <name type="scientific">Phenylobacterium ferrooxidans</name>
    <dbReference type="NCBI Taxonomy" id="2982689"/>
    <lineage>
        <taxon>Bacteria</taxon>
        <taxon>Pseudomonadati</taxon>
        <taxon>Pseudomonadota</taxon>
        <taxon>Alphaproteobacteria</taxon>
        <taxon>Caulobacterales</taxon>
        <taxon>Caulobacteraceae</taxon>
        <taxon>Phenylobacterium</taxon>
    </lineage>
</organism>
<dbReference type="RefSeq" id="WP_377371015.1">
    <property type="nucleotide sequence ID" value="NZ_JAOTJD010000036.1"/>
</dbReference>
<keyword evidence="2" id="KW-0378">Hydrolase</keyword>
<dbReference type="InterPro" id="IPR045394">
    <property type="entry name" value="Abhydrolase_dom"/>
</dbReference>
<sequence length="471" mass="50181">MIQGPITGGQHGWAFNRPLIDLAAKGFVEAEYFLEGQATTYGPVAGAELGRDGKWTVEPKGKVPFKTRFLVYRPADPAKFNGTVVVCWNNVTAGYELFFGEGPEVLEEGYAYVCATVQAVGVHGFEANPQGLAAWDAERYGSLSIPTDDASYDIFSQVARAVGPGRNGAVDPMGGLAVKKVIGLGASQSAGRLSTYINAVHPLAPEQGGHAFDGYMLQIYFGGGTAIEGSDPPVRVSPGAPGAARPLARAQNLIREDLDVPAMIVNTELEAIACLKVRQPDTERFRTWEAAALTHVSYQAQLTRNEKYQRDFGVAPAAPSEDMNRIYLQPFYDAALHHMNRWVNGGAAPPSQPLIDFDADGKVVRDRHGIATGGVRLPQADAPVAMNSSAPVSDDFSGRLRGSNRPFDAATLDALYGDEAGYLARFRQAAGAAVAAGVMMPRDVEPAVAEAALEYRRAQALSAREPATTAG</sequence>
<evidence type="ECO:0000313" key="2">
    <source>
        <dbReference type="EMBL" id="MFD3265622.1"/>
    </source>
</evidence>